<dbReference type="EC" id="3.1.3.48" evidence="6"/>
<comment type="catalytic activity">
    <reaction evidence="6">
        <text>O-phospho-L-tyrosyl-[protein] + H2O = L-tyrosyl-[protein] + phosphate</text>
        <dbReference type="Rhea" id="RHEA:10684"/>
        <dbReference type="Rhea" id="RHEA-COMP:10136"/>
        <dbReference type="Rhea" id="RHEA-COMP:20101"/>
        <dbReference type="ChEBI" id="CHEBI:15377"/>
        <dbReference type="ChEBI" id="CHEBI:43474"/>
        <dbReference type="ChEBI" id="CHEBI:46858"/>
        <dbReference type="ChEBI" id="CHEBI:61978"/>
        <dbReference type="EC" id="3.1.3.48"/>
    </reaction>
</comment>
<dbReference type="InterPro" id="IPR020405">
    <property type="entry name" value="Atypical_DUSP_subfamA"/>
</dbReference>
<keyword evidence="2 6" id="KW-0378">Hydrolase</keyword>
<evidence type="ECO:0000256" key="1">
    <source>
        <dbReference type="ARBA" id="ARBA00008601"/>
    </source>
</evidence>
<feature type="domain" description="Tyrosine-protein phosphatase" evidence="7">
    <location>
        <begin position="52"/>
        <end position="200"/>
    </location>
</feature>
<dbReference type="InterPro" id="IPR029021">
    <property type="entry name" value="Prot-tyrosine_phosphatase-like"/>
</dbReference>
<dbReference type="Proteomes" id="UP000826234">
    <property type="component" value="Unassembled WGS sequence"/>
</dbReference>
<comment type="function">
    <text evidence="6">Dual specificity phosphatase able to dephosphorylate phosphotyrosine, phosphoserine and phosphothreonine residues, with a preference for phosphotyrosine as a substrate.</text>
</comment>
<dbReference type="PROSITE" id="PS50056">
    <property type="entry name" value="TYR_PHOSPHATASE_2"/>
    <property type="match status" value="1"/>
</dbReference>
<evidence type="ECO:0000256" key="6">
    <source>
        <dbReference type="RuleBase" id="RU366038"/>
    </source>
</evidence>
<dbReference type="EMBL" id="JAIPUX010001232">
    <property type="protein sequence ID" value="KAH0624340.1"/>
    <property type="molecule type" value="Genomic_DNA"/>
</dbReference>
<protein>
    <recommendedName>
        <fullName evidence="6">Dual specificity protein phosphatase</fullName>
        <ecNumber evidence="6">3.1.3.16</ecNumber>
        <ecNumber evidence="6">3.1.3.48</ecNumber>
    </recommendedName>
</protein>
<name>A0ABQ7T3P1_PHRPL</name>
<dbReference type="PROSITE" id="PS50054">
    <property type="entry name" value="TYR_PHOSPHATASE_DUAL"/>
    <property type="match status" value="1"/>
</dbReference>
<dbReference type="SUPFAM" id="SSF52799">
    <property type="entry name" value="(Phosphotyrosine protein) phosphatases II"/>
    <property type="match status" value="1"/>
</dbReference>
<comment type="catalytic activity">
    <reaction evidence="4 6">
        <text>O-phospho-L-seryl-[protein] + H2O = L-seryl-[protein] + phosphate</text>
        <dbReference type="Rhea" id="RHEA:20629"/>
        <dbReference type="Rhea" id="RHEA-COMP:9863"/>
        <dbReference type="Rhea" id="RHEA-COMP:11604"/>
        <dbReference type="ChEBI" id="CHEBI:15377"/>
        <dbReference type="ChEBI" id="CHEBI:29999"/>
        <dbReference type="ChEBI" id="CHEBI:43474"/>
        <dbReference type="ChEBI" id="CHEBI:83421"/>
        <dbReference type="EC" id="3.1.3.16"/>
    </reaction>
</comment>
<evidence type="ECO:0000313" key="10">
    <source>
        <dbReference type="Proteomes" id="UP000826234"/>
    </source>
</evidence>
<gene>
    <name evidence="9" type="ORF">JD844_031723</name>
</gene>
<evidence type="ECO:0000259" key="8">
    <source>
        <dbReference type="PROSITE" id="PS50056"/>
    </source>
</evidence>
<comment type="catalytic activity">
    <reaction evidence="5 6">
        <text>O-phospho-L-threonyl-[protein] + H2O = L-threonyl-[protein] + phosphate</text>
        <dbReference type="Rhea" id="RHEA:47004"/>
        <dbReference type="Rhea" id="RHEA-COMP:11060"/>
        <dbReference type="Rhea" id="RHEA-COMP:11605"/>
        <dbReference type="ChEBI" id="CHEBI:15377"/>
        <dbReference type="ChEBI" id="CHEBI:30013"/>
        <dbReference type="ChEBI" id="CHEBI:43474"/>
        <dbReference type="ChEBI" id="CHEBI:61977"/>
        <dbReference type="EC" id="3.1.3.16"/>
    </reaction>
</comment>
<evidence type="ECO:0000256" key="4">
    <source>
        <dbReference type="ARBA" id="ARBA00047761"/>
    </source>
</evidence>
<evidence type="ECO:0000313" key="9">
    <source>
        <dbReference type="EMBL" id="KAH0624340.1"/>
    </source>
</evidence>
<dbReference type="PROSITE" id="PS00383">
    <property type="entry name" value="TYR_PHOSPHATASE_1"/>
    <property type="match status" value="1"/>
</dbReference>
<dbReference type="InterPro" id="IPR016130">
    <property type="entry name" value="Tyr_Pase_AS"/>
</dbReference>
<dbReference type="Pfam" id="PF00782">
    <property type="entry name" value="DSPc"/>
    <property type="match status" value="1"/>
</dbReference>
<dbReference type="PANTHER" id="PTHR45682:SF16">
    <property type="entry name" value="DUAL SPECIFICITY PROTEIN PHOSPHATASE"/>
    <property type="match status" value="1"/>
</dbReference>
<dbReference type="InterPro" id="IPR000340">
    <property type="entry name" value="Dual-sp_phosphatase_cat-dom"/>
</dbReference>
<dbReference type="InterPro" id="IPR000387">
    <property type="entry name" value="Tyr_Pase_dom"/>
</dbReference>
<dbReference type="PRINTS" id="PR01908">
    <property type="entry name" value="ADSPHPHTASE"/>
</dbReference>
<dbReference type="PRINTS" id="PR01909">
    <property type="entry name" value="ADSPHPHTASEA"/>
</dbReference>
<keyword evidence="10" id="KW-1185">Reference proteome</keyword>
<dbReference type="Gene3D" id="3.90.190.10">
    <property type="entry name" value="Protein tyrosine phosphatase superfamily"/>
    <property type="match status" value="1"/>
</dbReference>
<evidence type="ECO:0000259" key="7">
    <source>
        <dbReference type="PROSITE" id="PS50054"/>
    </source>
</evidence>
<dbReference type="InterPro" id="IPR020422">
    <property type="entry name" value="TYR_PHOSPHATASE_DUAL_dom"/>
</dbReference>
<dbReference type="PANTHER" id="PTHR45682">
    <property type="entry name" value="AGAP008228-PA"/>
    <property type="match status" value="1"/>
</dbReference>
<accession>A0ABQ7T3P1</accession>
<evidence type="ECO:0000256" key="5">
    <source>
        <dbReference type="ARBA" id="ARBA00048336"/>
    </source>
</evidence>
<dbReference type="SMART" id="SM00195">
    <property type="entry name" value="DSPc"/>
    <property type="match status" value="1"/>
</dbReference>
<comment type="caution">
    <text evidence="9">The sequence shown here is derived from an EMBL/GenBank/DDBJ whole genome shotgun (WGS) entry which is preliminary data.</text>
</comment>
<evidence type="ECO:0000256" key="2">
    <source>
        <dbReference type="ARBA" id="ARBA00022801"/>
    </source>
</evidence>
<feature type="domain" description="Tyrosine specific protein phosphatases" evidence="8">
    <location>
        <begin position="121"/>
        <end position="179"/>
    </location>
</feature>
<sequence>MTECQQAEDHTRAQQSISEGDHHLLQMNTLKSAVPSLKELEHAMDSCRMELNEVDEVWPGLYIGGIAVAHNKEELRKLGITHILNAAHNASGSKGNQVFYGKEFCYYGIAADDFPDFDLSIYFRSASEYIHKALSAPNGKILVHCILGKSRSATLVLAYLMIHHNLSLAAAIERVLQSRAIFPNRGFLKQLQELELKLRHKKNLCQLQ</sequence>
<keyword evidence="3 6" id="KW-0904">Protein phosphatase</keyword>
<evidence type="ECO:0000256" key="3">
    <source>
        <dbReference type="ARBA" id="ARBA00022912"/>
    </source>
</evidence>
<reference evidence="9 10" key="1">
    <citation type="journal article" date="2022" name="Gigascience">
        <title>A chromosome-level genome assembly and annotation of the desert horned lizard, Phrynosoma platyrhinos, provides insight into chromosomal rearrangements among reptiles.</title>
        <authorList>
            <person name="Koochekian N."/>
            <person name="Ascanio A."/>
            <person name="Farleigh K."/>
            <person name="Card D.C."/>
            <person name="Schield D.R."/>
            <person name="Castoe T.A."/>
            <person name="Jezkova T."/>
        </authorList>
    </citation>
    <scope>NUCLEOTIDE SEQUENCE [LARGE SCALE GENOMIC DNA]</scope>
    <source>
        <strain evidence="9">NK-2021</strain>
    </source>
</reference>
<proteinExistence type="inferred from homology"/>
<comment type="similarity">
    <text evidence="1 6">Belongs to the protein-tyrosine phosphatase family. Non-receptor class dual specificity subfamily.</text>
</comment>
<dbReference type="EC" id="3.1.3.16" evidence="6"/>
<organism evidence="9 10">
    <name type="scientific">Phrynosoma platyrhinos</name>
    <name type="common">Desert horned lizard</name>
    <dbReference type="NCBI Taxonomy" id="52577"/>
    <lineage>
        <taxon>Eukaryota</taxon>
        <taxon>Metazoa</taxon>
        <taxon>Chordata</taxon>
        <taxon>Craniata</taxon>
        <taxon>Vertebrata</taxon>
        <taxon>Euteleostomi</taxon>
        <taxon>Lepidosauria</taxon>
        <taxon>Squamata</taxon>
        <taxon>Bifurcata</taxon>
        <taxon>Unidentata</taxon>
        <taxon>Episquamata</taxon>
        <taxon>Toxicofera</taxon>
        <taxon>Iguania</taxon>
        <taxon>Phrynosomatidae</taxon>
        <taxon>Phrynosomatinae</taxon>
        <taxon>Phrynosoma</taxon>
    </lineage>
</organism>